<reference evidence="2 3" key="1">
    <citation type="journal article" date="2019" name="Int. J. Syst. Evol. Microbiol.">
        <title>The Global Catalogue of Microorganisms (GCM) 10K type strain sequencing project: providing services to taxonomists for standard genome sequencing and annotation.</title>
        <authorList>
            <consortium name="The Broad Institute Genomics Platform"/>
            <consortium name="The Broad Institute Genome Sequencing Center for Infectious Disease"/>
            <person name="Wu L."/>
            <person name="Ma J."/>
        </authorList>
    </citation>
    <scope>NUCLEOTIDE SEQUENCE [LARGE SCALE GENOMIC DNA]</scope>
    <source>
        <strain evidence="2 3">CGMCC 1.12125</strain>
    </source>
</reference>
<gene>
    <name evidence="2" type="ORF">ACFR9U_20980</name>
</gene>
<evidence type="ECO:0000256" key="1">
    <source>
        <dbReference type="SAM" id="MobiDB-lite"/>
    </source>
</evidence>
<evidence type="ECO:0000313" key="2">
    <source>
        <dbReference type="EMBL" id="MFD1589458.1"/>
    </source>
</evidence>
<dbReference type="AlphaFoldDB" id="A0ABD6CHW6"/>
<dbReference type="Proteomes" id="UP001597119">
    <property type="component" value="Unassembled WGS sequence"/>
</dbReference>
<evidence type="ECO:0000313" key="3">
    <source>
        <dbReference type="Proteomes" id="UP001597119"/>
    </source>
</evidence>
<dbReference type="EMBL" id="JBHUDJ010000015">
    <property type="protein sequence ID" value="MFD1589458.1"/>
    <property type="molecule type" value="Genomic_DNA"/>
</dbReference>
<sequence length="194" mass="21862">MTDEWVPVEEVTDQPADSTPQFEIQTSYRSAGTHVVIGTDSAGPIGSENFVQVSGAEYSLTRHFYFESVARDRLTSFADRLVHDEAFRSRSLAGTADWKQVADIYGEASRRIEAVFEDRGLLTHRIGQTSETDRYERATDCLHAICEDAFHEIDRQVRSDDLIDGLDTFIADCLDRAREEAATIADRAETHRID</sequence>
<dbReference type="RefSeq" id="WP_247381072.1">
    <property type="nucleotide sequence ID" value="NZ_JALLGV010000009.1"/>
</dbReference>
<feature type="compositionally biased region" description="Acidic residues" evidence="1">
    <location>
        <begin position="1"/>
        <end position="12"/>
    </location>
</feature>
<accession>A0ABD6CHW6</accession>
<protein>
    <submittedName>
        <fullName evidence="2">Uncharacterized protein</fullName>
    </submittedName>
</protein>
<feature type="region of interest" description="Disordered" evidence="1">
    <location>
        <begin position="1"/>
        <end position="21"/>
    </location>
</feature>
<proteinExistence type="predicted"/>
<keyword evidence="3" id="KW-1185">Reference proteome</keyword>
<name>A0ABD6CHW6_9EURY</name>
<comment type="caution">
    <text evidence="2">The sequence shown here is derived from an EMBL/GenBank/DDBJ whole genome shotgun (WGS) entry which is preliminary data.</text>
</comment>
<organism evidence="2 3">
    <name type="scientific">Halorientalis brevis</name>
    <dbReference type="NCBI Taxonomy" id="1126241"/>
    <lineage>
        <taxon>Archaea</taxon>
        <taxon>Methanobacteriati</taxon>
        <taxon>Methanobacteriota</taxon>
        <taxon>Stenosarchaea group</taxon>
        <taxon>Halobacteria</taxon>
        <taxon>Halobacteriales</taxon>
        <taxon>Haloarculaceae</taxon>
        <taxon>Halorientalis</taxon>
    </lineage>
</organism>